<dbReference type="EMBL" id="JBHTIU010000002">
    <property type="protein sequence ID" value="MFD0867699.1"/>
    <property type="molecule type" value="Genomic_DNA"/>
</dbReference>
<dbReference type="InterPro" id="IPR011989">
    <property type="entry name" value="ARM-like"/>
</dbReference>
<dbReference type="PANTHER" id="PTHR12697:SF37">
    <property type="entry name" value="CONSERVED VIRULENCE FACTOR C"/>
    <property type="match status" value="1"/>
</dbReference>
<dbReference type="SUPFAM" id="SSF110836">
    <property type="entry name" value="Hypothetical protein SAV1430"/>
    <property type="match status" value="1"/>
</dbReference>
<dbReference type="SMART" id="SM00932">
    <property type="entry name" value="Nfu_N"/>
    <property type="match status" value="1"/>
</dbReference>
<gene>
    <name evidence="2" type="ORF">ACFQ03_00875</name>
</gene>
<dbReference type="InterPro" id="IPR014824">
    <property type="entry name" value="Nfu/NifU_N"/>
</dbReference>
<proteinExistence type="predicted"/>
<dbReference type="InterPro" id="IPR016024">
    <property type="entry name" value="ARM-type_fold"/>
</dbReference>
<protein>
    <submittedName>
        <fullName evidence="2">Conserved virulence factor C family protein</fullName>
    </submittedName>
</protein>
<feature type="domain" description="Scaffold protein Nfu/NifU N-terminal" evidence="1">
    <location>
        <begin position="4"/>
        <end position="92"/>
    </location>
</feature>
<dbReference type="SUPFAM" id="SSF48371">
    <property type="entry name" value="ARM repeat"/>
    <property type="match status" value="1"/>
</dbReference>
<reference evidence="3" key="1">
    <citation type="journal article" date="2019" name="Int. J. Syst. Evol. Microbiol.">
        <title>The Global Catalogue of Microorganisms (GCM) 10K type strain sequencing project: providing services to taxonomists for standard genome sequencing and annotation.</title>
        <authorList>
            <consortium name="The Broad Institute Genomics Platform"/>
            <consortium name="The Broad Institute Genome Sequencing Center for Infectious Disease"/>
            <person name="Wu L."/>
            <person name="Ma J."/>
        </authorList>
    </citation>
    <scope>NUCLEOTIDE SEQUENCE [LARGE SCALE GENOMIC DNA]</scope>
    <source>
        <strain evidence="3">CCUG 57263</strain>
    </source>
</reference>
<dbReference type="InterPro" id="IPR004155">
    <property type="entry name" value="PBS_lyase_HEAT"/>
</dbReference>
<dbReference type="Gene3D" id="3.30.1370.70">
    <property type="entry name" value="Scaffold protein Nfu/NifU, N-terminal domain"/>
    <property type="match status" value="1"/>
</dbReference>
<dbReference type="Gene3D" id="1.25.10.10">
    <property type="entry name" value="Leucine-rich Repeat Variant"/>
    <property type="match status" value="1"/>
</dbReference>
<dbReference type="Pfam" id="PF13646">
    <property type="entry name" value="HEAT_2"/>
    <property type="match status" value="1"/>
</dbReference>
<sequence length="381" mass="41980">MKIISIEPTPSPNSMKINLDEKLPDGVRKEYSPTNKDQAPESLQRLLDIEGVTGIYHAADFIAIDRHPRGDWQRILTEAREILGESDQAVAGSAAGPAPEAEAPAAFGEVKVLVQTFRGIPMQIRVSNGTEEQRAALPERFSQAAMTAGLASPNLIKERKLEEQGVRYGELKDVLEEVVREYDAAYDQQRLEAMIEQAAQQAPGETVVEEAASLDELASAMESSDWRTRYAALERIEPTEEAIPLLSRALDDPQMSIRRLATVYLGDIKTPEVLPLLFKALKDKTVAVRRTAGDTLSDLGDPAAIGPMADALKDTNKLVRWRAARFLYETGDETALPALKAAKDDPEFEVSMQINMAIERIEGGEAALGSVWQQMTNRNRD</sequence>
<accession>A0ABW3D4T0</accession>
<name>A0ABW3D4T0_9BACL</name>
<dbReference type="PANTHER" id="PTHR12697">
    <property type="entry name" value="PBS LYASE HEAT-LIKE PROTEIN"/>
    <property type="match status" value="1"/>
</dbReference>
<evidence type="ECO:0000313" key="3">
    <source>
        <dbReference type="Proteomes" id="UP001597120"/>
    </source>
</evidence>
<dbReference type="SMART" id="SM00567">
    <property type="entry name" value="EZ_HEAT"/>
    <property type="match status" value="4"/>
</dbReference>
<dbReference type="Pfam" id="PF13769">
    <property type="entry name" value="Virulence_fact"/>
    <property type="match status" value="1"/>
</dbReference>
<dbReference type="Pfam" id="PF08712">
    <property type="entry name" value="Nfu_N"/>
    <property type="match status" value="1"/>
</dbReference>
<dbReference type="RefSeq" id="WP_144935441.1">
    <property type="nucleotide sequence ID" value="NZ_JBHTIU010000002.1"/>
</dbReference>
<keyword evidence="3" id="KW-1185">Reference proteome</keyword>
<dbReference type="InterPro" id="IPR025989">
    <property type="entry name" value="Virulence_F_dom"/>
</dbReference>
<evidence type="ECO:0000259" key="1">
    <source>
        <dbReference type="SMART" id="SM00932"/>
    </source>
</evidence>
<evidence type="ECO:0000313" key="2">
    <source>
        <dbReference type="EMBL" id="MFD0867699.1"/>
    </source>
</evidence>
<comment type="caution">
    <text evidence="2">The sequence shown here is derived from an EMBL/GenBank/DDBJ whole genome shotgun (WGS) entry which is preliminary data.</text>
</comment>
<organism evidence="2 3">
    <name type="scientific">Paenibacillus residui</name>
    <dbReference type="NCBI Taxonomy" id="629724"/>
    <lineage>
        <taxon>Bacteria</taxon>
        <taxon>Bacillati</taxon>
        <taxon>Bacillota</taxon>
        <taxon>Bacilli</taxon>
        <taxon>Bacillales</taxon>
        <taxon>Paenibacillaceae</taxon>
        <taxon>Paenibacillus</taxon>
    </lineage>
</organism>
<dbReference type="Proteomes" id="UP001597120">
    <property type="component" value="Unassembled WGS sequence"/>
</dbReference>
<dbReference type="InterPro" id="IPR036498">
    <property type="entry name" value="Nfu/NifU_N_sf"/>
</dbReference>